<dbReference type="Proteomes" id="UP000004903">
    <property type="component" value="Unassembled WGS sequence"/>
</dbReference>
<evidence type="ECO:0000313" key="3">
    <source>
        <dbReference type="Proteomes" id="UP000004903"/>
    </source>
</evidence>
<protein>
    <submittedName>
        <fullName evidence="2">Putative NADP-dependent oxidoreductase</fullName>
    </submittedName>
</protein>
<name>G5QIW3_SALRU</name>
<evidence type="ECO:0000313" key="2">
    <source>
        <dbReference type="EMBL" id="EHC89102.1"/>
    </source>
</evidence>
<evidence type="ECO:0000256" key="1">
    <source>
        <dbReference type="SAM" id="MobiDB-lite"/>
    </source>
</evidence>
<feature type="non-terminal residue" evidence="2">
    <location>
        <position position="41"/>
    </location>
</feature>
<feature type="compositionally biased region" description="Basic and acidic residues" evidence="1">
    <location>
        <begin position="1"/>
        <end position="12"/>
    </location>
</feature>
<gene>
    <name evidence="2" type="ORF">LTSERUB_2517</name>
</gene>
<accession>G5QIW3</accession>
<proteinExistence type="predicted"/>
<dbReference type="AlphaFoldDB" id="G5QIW3"/>
<feature type="region of interest" description="Disordered" evidence="1">
    <location>
        <begin position="1"/>
        <end position="20"/>
    </location>
</feature>
<sequence length="41" mass="5036">MMDYARHEENRMKQQTNRNRRWVLASRPHGAPARRRWITSA</sequence>
<reference evidence="2 3" key="1">
    <citation type="journal article" date="2011" name="BMC Genomics">
        <title>Genome sequencing reveals diversification of virulence factor content and possible host adaptation in distinct subpopulations of Salmonella enterica.</title>
        <authorList>
            <person name="den Bakker H.C."/>
            <person name="Moreno Switt A.I."/>
            <person name="Govoni G."/>
            <person name="Cummings C.A."/>
            <person name="Ranieri M.L."/>
            <person name="Degoricija L."/>
            <person name="Hoelzer K."/>
            <person name="Rodriguez-Rivera L.D."/>
            <person name="Brown S."/>
            <person name="Bolchacova E."/>
            <person name="Furtado M.R."/>
            <person name="Wiedmann M."/>
        </authorList>
    </citation>
    <scope>NUCLEOTIDE SEQUENCE [LARGE SCALE GENOMIC DNA]</scope>
    <source>
        <strain evidence="2 3">A4-653</strain>
    </source>
</reference>
<organism evidence="2 3">
    <name type="scientific">Salmonella enterica subsp. enterica serovar Rubislaw str. A4-653</name>
    <dbReference type="NCBI Taxonomy" id="913081"/>
    <lineage>
        <taxon>Bacteria</taxon>
        <taxon>Pseudomonadati</taxon>
        <taxon>Pseudomonadota</taxon>
        <taxon>Gammaproteobacteria</taxon>
        <taxon>Enterobacterales</taxon>
        <taxon>Enterobacteriaceae</taxon>
        <taxon>Salmonella</taxon>
    </lineage>
</organism>
<dbReference type="EMBL" id="AFCT01000944">
    <property type="protein sequence ID" value="EHC89102.1"/>
    <property type="molecule type" value="Genomic_DNA"/>
</dbReference>
<comment type="caution">
    <text evidence="2">The sequence shown here is derived from an EMBL/GenBank/DDBJ whole genome shotgun (WGS) entry which is preliminary data.</text>
</comment>